<protein>
    <submittedName>
        <fullName evidence="2">Uncharacterized protein</fullName>
    </submittedName>
</protein>
<evidence type="ECO:0000313" key="3">
    <source>
        <dbReference type="Proteomes" id="UP001491310"/>
    </source>
</evidence>
<dbReference type="Gene3D" id="1.10.630.10">
    <property type="entry name" value="Cytochrome P450"/>
    <property type="match status" value="1"/>
</dbReference>
<feature type="transmembrane region" description="Helical" evidence="1">
    <location>
        <begin position="133"/>
        <end position="151"/>
    </location>
</feature>
<keyword evidence="3" id="KW-1185">Reference proteome</keyword>
<accession>A0ABR2YDN4</accession>
<comment type="caution">
    <text evidence="2">The sequence shown here is derived from an EMBL/GenBank/DDBJ whole genome shotgun (WGS) entry which is preliminary data.</text>
</comment>
<sequence>MKCVWASFPSLWLPCCPAAAALAARAAFLGLCELLLLLRLPHPPEESLLLGSALAMLRNNNRRSLRDWAKQLGGIYAISIFIWHMVIIVDAELANEVLSSRLCKKAESEVTDSGSGIGLAAICNFWSSDNAQVAPILLCAFNFTCALKMALKRSGQKAARTGQSF</sequence>
<dbReference type="InterPro" id="IPR036396">
    <property type="entry name" value="Cyt_P450_sf"/>
</dbReference>
<reference evidence="2 3" key="1">
    <citation type="journal article" date="2024" name="Nat. Commun.">
        <title>Phylogenomics reveals the evolutionary origins of lichenization in chlorophyte algae.</title>
        <authorList>
            <person name="Puginier C."/>
            <person name="Libourel C."/>
            <person name="Otte J."/>
            <person name="Skaloud P."/>
            <person name="Haon M."/>
            <person name="Grisel S."/>
            <person name="Petersen M."/>
            <person name="Berrin J.G."/>
            <person name="Delaux P.M."/>
            <person name="Dal Grande F."/>
            <person name="Keller J."/>
        </authorList>
    </citation>
    <scope>NUCLEOTIDE SEQUENCE [LARGE SCALE GENOMIC DNA]</scope>
    <source>
        <strain evidence="2 3">SAG 216-7</strain>
    </source>
</reference>
<dbReference type="Proteomes" id="UP001491310">
    <property type="component" value="Unassembled WGS sequence"/>
</dbReference>
<dbReference type="EMBL" id="JALJOT010000014">
    <property type="protein sequence ID" value="KAK9903250.1"/>
    <property type="molecule type" value="Genomic_DNA"/>
</dbReference>
<name>A0ABR2YDN4_9CHLO</name>
<keyword evidence="1" id="KW-0812">Transmembrane</keyword>
<feature type="transmembrane region" description="Helical" evidence="1">
    <location>
        <begin position="68"/>
        <end position="89"/>
    </location>
</feature>
<organism evidence="2 3">
    <name type="scientific">Coccomyxa subellipsoidea</name>
    <dbReference type="NCBI Taxonomy" id="248742"/>
    <lineage>
        <taxon>Eukaryota</taxon>
        <taxon>Viridiplantae</taxon>
        <taxon>Chlorophyta</taxon>
        <taxon>core chlorophytes</taxon>
        <taxon>Trebouxiophyceae</taxon>
        <taxon>Trebouxiophyceae incertae sedis</taxon>
        <taxon>Coccomyxaceae</taxon>
        <taxon>Coccomyxa</taxon>
    </lineage>
</organism>
<gene>
    <name evidence="2" type="ORF">WJX75_000714</name>
</gene>
<keyword evidence="1" id="KW-1133">Transmembrane helix</keyword>
<keyword evidence="1" id="KW-0472">Membrane</keyword>
<dbReference type="SUPFAM" id="SSF48264">
    <property type="entry name" value="Cytochrome P450"/>
    <property type="match status" value="1"/>
</dbReference>
<evidence type="ECO:0000256" key="1">
    <source>
        <dbReference type="SAM" id="Phobius"/>
    </source>
</evidence>
<evidence type="ECO:0000313" key="2">
    <source>
        <dbReference type="EMBL" id="KAK9903250.1"/>
    </source>
</evidence>
<proteinExistence type="predicted"/>